<proteinExistence type="predicted"/>
<gene>
    <name evidence="1" type="ORF">NEZAVI_LOCUS8727</name>
</gene>
<name>A0A9P0HC03_NEZVI</name>
<reference evidence="1" key="1">
    <citation type="submission" date="2022-01" db="EMBL/GenBank/DDBJ databases">
        <authorList>
            <person name="King R."/>
        </authorList>
    </citation>
    <scope>NUCLEOTIDE SEQUENCE</scope>
</reference>
<dbReference type="Proteomes" id="UP001152798">
    <property type="component" value="Chromosome 4"/>
</dbReference>
<protein>
    <submittedName>
        <fullName evidence="1">Uncharacterized protein</fullName>
    </submittedName>
</protein>
<dbReference type="EMBL" id="OV725080">
    <property type="protein sequence ID" value="CAH1399239.1"/>
    <property type="molecule type" value="Genomic_DNA"/>
</dbReference>
<keyword evidence="2" id="KW-1185">Reference proteome</keyword>
<sequence>MILSAILKRTKRNSNMSTRWIVDLPSMSPDNPSSVNLP</sequence>
<evidence type="ECO:0000313" key="2">
    <source>
        <dbReference type="Proteomes" id="UP001152798"/>
    </source>
</evidence>
<organism evidence="1 2">
    <name type="scientific">Nezara viridula</name>
    <name type="common">Southern green stink bug</name>
    <name type="synonym">Cimex viridulus</name>
    <dbReference type="NCBI Taxonomy" id="85310"/>
    <lineage>
        <taxon>Eukaryota</taxon>
        <taxon>Metazoa</taxon>
        <taxon>Ecdysozoa</taxon>
        <taxon>Arthropoda</taxon>
        <taxon>Hexapoda</taxon>
        <taxon>Insecta</taxon>
        <taxon>Pterygota</taxon>
        <taxon>Neoptera</taxon>
        <taxon>Paraneoptera</taxon>
        <taxon>Hemiptera</taxon>
        <taxon>Heteroptera</taxon>
        <taxon>Panheteroptera</taxon>
        <taxon>Pentatomomorpha</taxon>
        <taxon>Pentatomoidea</taxon>
        <taxon>Pentatomidae</taxon>
        <taxon>Pentatominae</taxon>
        <taxon>Nezara</taxon>
    </lineage>
</organism>
<dbReference type="AlphaFoldDB" id="A0A9P0HC03"/>
<evidence type="ECO:0000313" key="1">
    <source>
        <dbReference type="EMBL" id="CAH1399239.1"/>
    </source>
</evidence>
<accession>A0A9P0HC03</accession>